<proteinExistence type="predicted"/>
<reference evidence="6 10" key="2">
    <citation type="journal article" date="2019" name="Nat. Microbiol.">
        <title>Genomic variation and strain-specific functional adaptation in the human gut microbiome during early life.</title>
        <authorList>
            <person name="Vatanen T."/>
            <person name="Plichta D.R."/>
            <person name="Somani J."/>
            <person name="Munch P.C."/>
            <person name="Arthur T.D."/>
            <person name="Hall A.B."/>
            <person name="Rudolf S."/>
            <person name="Oakeley E.J."/>
            <person name="Ke X."/>
            <person name="Young R.A."/>
            <person name="Haiser H.J."/>
            <person name="Kolde R."/>
            <person name="Yassour M."/>
            <person name="Luopajarvi K."/>
            <person name="Siljander H."/>
            <person name="Virtanen S.M."/>
            <person name="Ilonen J."/>
            <person name="Uibo R."/>
            <person name="Tillmann V."/>
            <person name="Mokurov S."/>
            <person name="Dorshakova N."/>
            <person name="Porter J.A."/>
            <person name="McHardy A.C."/>
            <person name="Lahdesmaki H."/>
            <person name="Vlamakis H."/>
            <person name="Huttenhower C."/>
            <person name="Knip M."/>
            <person name="Xavier R.J."/>
        </authorList>
    </citation>
    <scope>NUCLEOTIDE SEQUENCE [LARGE SCALE GENOMIC DNA]</scope>
    <source>
        <strain evidence="6 10">RJX1052</strain>
    </source>
</reference>
<dbReference type="Proteomes" id="UP000500949">
    <property type="component" value="Chromosome"/>
</dbReference>
<evidence type="ECO:0000256" key="1">
    <source>
        <dbReference type="SAM" id="SignalP"/>
    </source>
</evidence>
<dbReference type="GeneID" id="93448778"/>
<dbReference type="EMBL" id="SLTX01000007">
    <property type="protein sequence ID" value="TDB02407.1"/>
    <property type="molecule type" value="Genomic_DNA"/>
</dbReference>
<evidence type="ECO:0000313" key="9">
    <source>
        <dbReference type="EMBL" id="TDB09264.1"/>
    </source>
</evidence>
<dbReference type="EMBL" id="CP046176">
    <property type="protein sequence ID" value="QJR78321.1"/>
    <property type="molecule type" value="Genomic_DNA"/>
</dbReference>
<organism evidence="3 11">
    <name type="scientific">Phocaeicola dorei</name>
    <dbReference type="NCBI Taxonomy" id="357276"/>
    <lineage>
        <taxon>Bacteria</taxon>
        <taxon>Pseudomonadati</taxon>
        <taxon>Bacteroidota</taxon>
        <taxon>Bacteroidia</taxon>
        <taxon>Bacteroidales</taxon>
        <taxon>Bacteroidaceae</taxon>
        <taxon>Phocaeicola</taxon>
    </lineage>
</organism>
<dbReference type="Proteomes" id="UP000347681">
    <property type="component" value="Unassembled WGS sequence"/>
</dbReference>
<feature type="signal peptide" evidence="1">
    <location>
        <begin position="1"/>
        <end position="21"/>
    </location>
</feature>
<sequence length="213" mass="24690">MNTKGILIAILALGSITLINAQQPAGYFFKEFTPGKVLLKNKQFAKGKFNYDCINKEMHFLNESTDMVIENLEDIDTVVIDIHRFIPFEGHFMEVMTDQHTTLFIDWKVKPKDIGKKGAMGTVTHGSVQAIDVNTRFQRVNGEQNLDLSVYKMVTENVYYTQIKGKLRSFRNIHSLLKLYSKDKQQLIKEFIETEKIKIEKPKDILKVLKRFQ</sequence>
<reference evidence="4" key="5">
    <citation type="submission" date="2023-10" db="EMBL/GenBank/DDBJ databases">
        <title>Genome of Potential pathogenic bacteria in Crohn's disease.</title>
        <authorList>
            <person name="Rodriguez-Palacios A."/>
        </authorList>
    </citation>
    <scope>NUCLEOTIDE SEQUENCE</scope>
    <source>
        <strain evidence="4">CavFT-hAR62</strain>
    </source>
</reference>
<name>A0A076ITU4_9BACT</name>
<reference evidence="2" key="4">
    <citation type="submission" date="2022-01" db="EMBL/GenBank/DDBJ databases">
        <title>Novel bile acid biosynthetic pathways are enriched in the microbiome of centenarians.</title>
        <authorList>
            <person name="Sato Y."/>
            <person name="Atarashi K."/>
            <person name="Plichta R.D."/>
            <person name="Arai Y."/>
            <person name="Sasajima S."/>
            <person name="Kearney M.S."/>
            <person name="Suda W."/>
            <person name="Takeshita K."/>
            <person name="Sasaki T."/>
            <person name="Okamoto S."/>
            <person name="Skelly N.A."/>
            <person name="Okamura Y."/>
            <person name="Vlamakis H."/>
            <person name="Li Y."/>
            <person name="Tanoue T."/>
            <person name="Takei H."/>
            <person name="Nittono H."/>
            <person name="Narushima S."/>
            <person name="Irie J."/>
            <person name="Itoh H."/>
            <person name="Moriya K."/>
            <person name="Sugiura Y."/>
            <person name="Suematsu M."/>
            <person name="Moritoki N."/>
            <person name="Shibata S."/>
            <person name="Littman R.D."/>
            <person name="Fischbach A.M."/>
            <person name="Uwamino Y."/>
            <person name="Inoue T."/>
            <person name="Honda A."/>
            <person name="Hattori M."/>
            <person name="Murai T."/>
            <person name="Xavier J.R."/>
            <person name="Hirose N."/>
            <person name="Honda K."/>
        </authorList>
    </citation>
    <scope>NUCLEOTIDE SEQUENCE</scope>
    <source>
        <strain evidence="2">CE91-St7</strain>
    </source>
</reference>
<dbReference type="Proteomes" id="UP001181086">
    <property type="component" value="Unassembled WGS sequence"/>
</dbReference>
<evidence type="ECO:0000313" key="4">
    <source>
        <dbReference type="EMBL" id="MDU0271686.1"/>
    </source>
</evidence>
<reference evidence="3 11" key="1">
    <citation type="journal article" date="2019" name="Nat. Med.">
        <title>A library of human gut bacterial isolates paired with longitudinal multiomics data enables mechanistic microbiome research.</title>
        <authorList>
            <person name="Poyet M."/>
            <person name="Groussin M."/>
            <person name="Gibbons S.M."/>
            <person name="Avila-Pacheco J."/>
            <person name="Jiang X."/>
            <person name="Kearney S.M."/>
            <person name="Perrotta A.R."/>
            <person name="Berdy B."/>
            <person name="Zhao S."/>
            <person name="Lieberman T.D."/>
            <person name="Swanson P.K."/>
            <person name="Smith M."/>
            <person name="Roesemann S."/>
            <person name="Alexander J.E."/>
            <person name="Rich S.A."/>
            <person name="Livny J."/>
            <person name="Vlamakis H."/>
            <person name="Clish C."/>
            <person name="Bullock K."/>
            <person name="Deik A."/>
            <person name="Scott J."/>
            <person name="Pierce K.A."/>
            <person name="Xavier R.J."/>
            <person name="Alm E.J."/>
        </authorList>
    </citation>
    <scope>NUCLEOTIDE SEQUENCE [LARGE SCALE GENOMIC DNA]</scope>
    <source>
        <strain evidence="3 11">BIOML-A5</strain>
    </source>
</reference>
<dbReference type="AlphaFoldDB" id="A0A076ITU4"/>
<dbReference type="EMBL" id="JAWDEV010000012">
    <property type="protein sequence ID" value="MDU0271686.1"/>
    <property type="molecule type" value="Genomic_DNA"/>
</dbReference>
<evidence type="ECO:0000313" key="11">
    <source>
        <dbReference type="Proteomes" id="UP000347681"/>
    </source>
</evidence>
<evidence type="ECO:0000313" key="12">
    <source>
        <dbReference type="Proteomes" id="UP000500949"/>
    </source>
</evidence>
<dbReference type="EMBL" id="BQOB01000001">
    <property type="protein sequence ID" value="GKH79765.1"/>
    <property type="molecule type" value="Genomic_DNA"/>
</dbReference>
<accession>A0A076ITU4</accession>
<feature type="chain" id="PRO_5014216581" description="DUF4369 domain-containing protein" evidence="1">
    <location>
        <begin position="22"/>
        <end position="213"/>
    </location>
</feature>
<dbReference type="EMBL" id="SLTX01000022">
    <property type="protein sequence ID" value="TDB01770.1"/>
    <property type="molecule type" value="Genomic_DNA"/>
</dbReference>
<evidence type="ECO:0000313" key="7">
    <source>
        <dbReference type="EMBL" id="TDB02407.1"/>
    </source>
</evidence>
<evidence type="ECO:0008006" key="13">
    <source>
        <dbReference type="Google" id="ProtNLM"/>
    </source>
</evidence>
<evidence type="ECO:0000313" key="10">
    <source>
        <dbReference type="Proteomes" id="UP000294834"/>
    </source>
</evidence>
<evidence type="ECO:0000313" key="6">
    <source>
        <dbReference type="EMBL" id="TDB01770.1"/>
    </source>
</evidence>
<dbReference type="eggNOG" id="ENOG50330X4">
    <property type="taxonomic scope" value="Bacteria"/>
</dbReference>
<evidence type="ECO:0000313" key="5">
    <source>
        <dbReference type="EMBL" id="QJR78321.1"/>
    </source>
</evidence>
<dbReference type="KEGG" id="bdh:GV66_02980"/>
<dbReference type="Proteomes" id="UP000294834">
    <property type="component" value="Unassembled WGS sequence"/>
</dbReference>
<protein>
    <recommendedName>
        <fullName evidence="13">DUF4369 domain-containing protein</fullName>
    </recommendedName>
</protein>
<dbReference type="EMBL" id="VVZB01000029">
    <property type="protein sequence ID" value="KAA5378953.1"/>
    <property type="molecule type" value="Genomic_DNA"/>
</dbReference>
<dbReference type="RefSeq" id="WP_007832979.1">
    <property type="nucleotide sequence ID" value="NZ_BAABYF010000001.1"/>
</dbReference>
<dbReference type="EMBL" id="SLTX01000001">
    <property type="protein sequence ID" value="TDB09264.1"/>
    <property type="molecule type" value="Genomic_DNA"/>
</dbReference>
<dbReference type="Proteomes" id="UP001055104">
    <property type="component" value="Unassembled WGS sequence"/>
</dbReference>
<gene>
    <name evidence="2" type="ORF">CE91St7_06490</name>
    <name evidence="9" type="ORF">E1J06_18860</name>
    <name evidence="8" type="ORF">E1J06_25245</name>
    <name evidence="7" type="ORF">E1J06_25500</name>
    <name evidence="6" type="ORF">E1J06_27020</name>
    <name evidence="3" type="ORF">F2Y61_22465</name>
    <name evidence="5" type="ORF">GKD17_19095</name>
    <name evidence="4" type="ORF">RVH45_17685</name>
</gene>
<evidence type="ECO:0000313" key="8">
    <source>
        <dbReference type="EMBL" id="TDB02425.1"/>
    </source>
</evidence>
<dbReference type="KEGG" id="bdo:EL88_22160"/>
<keyword evidence="1" id="KW-0732">Signal</keyword>
<evidence type="ECO:0000313" key="2">
    <source>
        <dbReference type="EMBL" id="GKH79765.1"/>
    </source>
</evidence>
<evidence type="ECO:0000313" key="3">
    <source>
        <dbReference type="EMBL" id="KAA5378953.1"/>
    </source>
</evidence>
<reference evidence="5 12" key="3">
    <citation type="submission" date="2019-11" db="EMBL/GenBank/DDBJ databases">
        <title>Complete genome sequence of Bacteroides dorei DSM 17855.</title>
        <authorList>
            <person name="Russell J.T."/>
        </authorList>
    </citation>
    <scope>NUCLEOTIDE SEQUENCE [LARGE SCALE GENOMIC DNA]</scope>
    <source>
        <strain evidence="5 12">DSM 17855</strain>
    </source>
</reference>
<dbReference type="EMBL" id="SLTX01000006">
    <property type="protein sequence ID" value="TDB02425.1"/>
    <property type="molecule type" value="Genomic_DNA"/>
</dbReference>